<sequence>MKKLLKTIGPAISVLDTSPAGAQGTHDTHEAQWDVATKIAPVDSGSYEVRIDVVHTREGRMESRALPSIRGFDTPTDAAEYALAWVQAWFHRSAEE</sequence>
<protein>
    <submittedName>
        <fullName evidence="1">Uncharacterized protein</fullName>
    </submittedName>
</protein>
<name>A0A4V1MS34_9BURK</name>
<dbReference type="RefSeq" id="WP_129151456.1">
    <property type="nucleotide sequence ID" value="NZ_JBHSDO010000011.1"/>
</dbReference>
<organism evidence="1 2">
    <name type="scientific">Achromobacter aloeverae</name>
    <dbReference type="NCBI Taxonomy" id="1750518"/>
    <lineage>
        <taxon>Bacteria</taxon>
        <taxon>Pseudomonadati</taxon>
        <taxon>Pseudomonadota</taxon>
        <taxon>Betaproteobacteria</taxon>
        <taxon>Burkholderiales</taxon>
        <taxon>Alcaligenaceae</taxon>
        <taxon>Achromobacter</taxon>
    </lineage>
</organism>
<dbReference type="Proteomes" id="UP000290849">
    <property type="component" value="Unassembled WGS sequence"/>
</dbReference>
<comment type="caution">
    <text evidence="1">The sequence shown here is derived from an EMBL/GenBank/DDBJ whole genome shotgun (WGS) entry which is preliminary data.</text>
</comment>
<gene>
    <name evidence="1" type="ORF">C7R54_16105</name>
</gene>
<dbReference type="EMBL" id="PYAL01000004">
    <property type="protein sequence ID" value="RXN88090.1"/>
    <property type="molecule type" value="Genomic_DNA"/>
</dbReference>
<reference evidence="1 2" key="1">
    <citation type="journal article" date="2017" name="Int. J. Syst. Evol. Microbiol.">
        <title>Achromobacter aloeverae sp. nov., isolated from the root of Aloe vera (L.) Burm.f.</title>
        <authorList>
            <person name="Kuncharoen N."/>
            <person name="Muramatsu Y."/>
            <person name="Shibata C."/>
            <person name="Kamakura Y."/>
            <person name="Nakagawa Y."/>
            <person name="Tanasupawat S."/>
        </authorList>
    </citation>
    <scope>NUCLEOTIDE SEQUENCE [LARGE SCALE GENOMIC DNA]</scope>
    <source>
        <strain evidence="1 2">AVA-1</strain>
    </source>
</reference>
<evidence type="ECO:0000313" key="2">
    <source>
        <dbReference type="Proteomes" id="UP000290849"/>
    </source>
</evidence>
<accession>A0A4V1MS34</accession>
<dbReference type="AlphaFoldDB" id="A0A4V1MS34"/>
<keyword evidence="2" id="KW-1185">Reference proteome</keyword>
<proteinExistence type="predicted"/>
<evidence type="ECO:0000313" key="1">
    <source>
        <dbReference type="EMBL" id="RXN88090.1"/>
    </source>
</evidence>
<dbReference type="OrthoDB" id="1551210at2"/>